<proteinExistence type="predicted"/>
<dbReference type="PANTHER" id="PTHR43205">
    <property type="entry name" value="PROSTAGLANDIN REDUCTASE"/>
    <property type="match status" value="1"/>
</dbReference>
<organism evidence="3 4">
    <name type="scientific">Aquimarina addita</name>
    <dbReference type="NCBI Taxonomy" id="870485"/>
    <lineage>
        <taxon>Bacteria</taxon>
        <taxon>Pseudomonadati</taxon>
        <taxon>Bacteroidota</taxon>
        <taxon>Flavobacteriia</taxon>
        <taxon>Flavobacteriales</taxon>
        <taxon>Flavobacteriaceae</taxon>
        <taxon>Aquimarina</taxon>
    </lineage>
</organism>
<name>A0ABP7XEB9_9FLAO</name>
<comment type="caution">
    <text evidence="3">The sequence shown here is derived from an EMBL/GenBank/DDBJ whole genome shotgun (WGS) entry which is preliminary data.</text>
</comment>
<dbReference type="InterPro" id="IPR020843">
    <property type="entry name" value="ER"/>
</dbReference>
<protein>
    <submittedName>
        <fullName evidence="3">NADP-dependent oxidoreductase</fullName>
    </submittedName>
</protein>
<dbReference type="Gene3D" id="3.40.50.720">
    <property type="entry name" value="NAD(P)-binding Rossmann-like Domain"/>
    <property type="match status" value="1"/>
</dbReference>
<dbReference type="SUPFAM" id="SSF51735">
    <property type="entry name" value="NAD(P)-binding Rossmann-fold domains"/>
    <property type="match status" value="1"/>
</dbReference>
<reference evidence="4" key="1">
    <citation type="journal article" date="2019" name="Int. J. Syst. Evol. Microbiol.">
        <title>The Global Catalogue of Microorganisms (GCM) 10K type strain sequencing project: providing services to taxonomists for standard genome sequencing and annotation.</title>
        <authorList>
            <consortium name="The Broad Institute Genomics Platform"/>
            <consortium name="The Broad Institute Genome Sequencing Center for Infectious Disease"/>
            <person name="Wu L."/>
            <person name="Ma J."/>
        </authorList>
    </citation>
    <scope>NUCLEOTIDE SEQUENCE [LARGE SCALE GENOMIC DNA]</scope>
    <source>
        <strain evidence="4">JCM 17106</strain>
    </source>
</reference>
<dbReference type="EMBL" id="BAABCW010000003">
    <property type="protein sequence ID" value="GAA4113388.1"/>
    <property type="molecule type" value="Genomic_DNA"/>
</dbReference>
<sequence>MSNQTKVILLNNRPEATPEHSDFKFIEETVPEIETDQVLLKSLFVSVDPYLRGRMRDIKSYIPPFELHQPITSAIVAEVIESKNDRYVKGDYVLGNLPWKTLLIADGASIQKVKKMDMPLSAYLGVLGMTGLTAYFGLEDIGKLKEGETLVVSGAAGAVGSIVGQIGKIKGCRVVGIAGTDDKINTLKKDFNFDEGINYKTTDDMRKALAQVCPDGIDVYWDNVGGAISDAVLFHINQFARIINCGAIADYNEKEMPTSMSPQTFLIKNSALMQGFIVSNYQKQFLEGIEQLATWLQQGKLTHKETIVEGFEHIPQAFIDLFNGTNTGKMVVKI</sequence>
<dbReference type="Gene3D" id="3.90.180.10">
    <property type="entry name" value="Medium-chain alcohol dehydrogenases, catalytic domain"/>
    <property type="match status" value="1"/>
</dbReference>
<dbReference type="SMART" id="SM00829">
    <property type="entry name" value="PKS_ER"/>
    <property type="match status" value="1"/>
</dbReference>
<dbReference type="InterPro" id="IPR041694">
    <property type="entry name" value="ADH_N_2"/>
</dbReference>
<dbReference type="InterPro" id="IPR013149">
    <property type="entry name" value="ADH-like_C"/>
</dbReference>
<dbReference type="InterPro" id="IPR011032">
    <property type="entry name" value="GroES-like_sf"/>
</dbReference>
<evidence type="ECO:0000313" key="4">
    <source>
        <dbReference type="Proteomes" id="UP001500459"/>
    </source>
</evidence>
<evidence type="ECO:0000256" key="1">
    <source>
        <dbReference type="ARBA" id="ARBA00023002"/>
    </source>
</evidence>
<dbReference type="Pfam" id="PF00107">
    <property type="entry name" value="ADH_zinc_N"/>
    <property type="match status" value="1"/>
</dbReference>
<dbReference type="CDD" id="cd05288">
    <property type="entry name" value="PGDH"/>
    <property type="match status" value="1"/>
</dbReference>
<keyword evidence="4" id="KW-1185">Reference proteome</keyword>
<keyword evidence="1" id="KW-0560">Oxidoreductase</keyword>
<evidence type="ECO:0000259" key="2">
    <source>
        <dbReference type="SMART" id="SM00829"/>
    </source>
</evidence>
<dbReference type="InterPro" id="IPR036291">
    <property type="entry name" value="NAD(P)-bd_dom_sf"/>
</dbReference>
<dbReference type="PANTHER" id="PTHR43205:SF7">
    <property type="entry name" value="PROSTAGLANDIN REDUCTASE 1"/>
    <property type="match status" value="1"/>
</dbReference>
<dbReference type="RefSeq" id="WP_344925656.1">
    <property type="nucleotide sequence ID" value="NZ_BAABCW010000003.1"/>
</dbReference>
<dbReference type="Pfam" id="PF16884">
    <property type="entry name" value="ADH_N_2"/>
    <property type="match status" value="1"/>
</dbReference>
<evidence type="ECO:0000313" key="3">
    <source>
        <dbReference type="EMBL" id="GAA4113388.1"/>
    </source>
</evidence>
<accession>A0ABP7XEB9</accession>
<dbReference type="InterPro" id="IPR045010">
    <property type="entry name" value="MDR_fam"/>
</dbReference>
<gene>
    <name evidence="3" type="ORF">GCM10022393_12350</name>
</gene>
<dbReference type="SUPFAM" id="SSF50129">
    <property type="entry name" value="GroES-like"/>
    <property type="match status" value="2"/>
</dbReference>
<dbReference type="Proteomes" id="UP001500459">
    <property type="component" value="Unassembled WGS sequence"/>
</dbReference>
<feature type="domain" description="Enoyl reductase (ER)" evidence="2">
    <location>
        <begin position="20"/>
        <end position="332"/>
    </location>
</feature>